<protein>
    <submittedName>
        <fullName evidence="1">Putative secreted protein</fullName>
    </submittedName>
</protein>
<dbReference type="EMBL" id="GIFC01009597">
    <property type="protein sequence ID" value="MXU91680.1"/>
    <property type="molecule type" value="Transcribed_RNA"/>
</dbReference>
<reference evidence="1" key="1">
    <citation type="submission" date="2019-12" db="EMBL/GenBank/DDBJ databases">
        <title>An insight into the sialome of adult female Ixodes ricinus ticks feeding for 6 days.</title>
        <authorList>
            <person name="Perner J."/>
            <person name="Ribeiro J.M.C."/>
        </authorList>
    </citation>
    <scope>NUCLEOTIDE SEQUENCE</scope>
    <source>
        <strain evidence="1">Semi-engorged</strain>
        <tissue evidence="1">Salivary glands</tissue>
    </source>
</reference>
<accession>A0A6B0UPB1</accession>
<proteinExistence type="predicted"/>
<sequence length="124" mass="13446">MALFPAQGGRVILLLICHQGQFRAHNGQVINTSIFLEVRPSIFPGALFQAFCMPFVCHTLFRFHDAGAEDVAYTQAETTTAIRTTGTPCQHARQCAACTDRTSCCCSFEGFGGILGLRKSPGCK</sequence>
<name>A0A6B0UPB1_IXORI</name>
<evidence type="ECO:0000313" key="1">
    <source>
        <dbReference type="EMBL" id="MXU91680.1"/>
    </source>
</evidence>
<organism evidence="1">
    <name type="scientific">Ixodes ricinus</name>
    <name type="common">Common tick</name>
    <name type="synonym">Acarus ricinus</name>
    <dbReference type="NCBI Taxonomy" id="34613"/>
    <lineage>
        <taxon>Eukaryota</taxon>
        <taxon>Metazoa</taxon>
        <taxon>Ecdysozoa</taxon>
        <taxon>Arthropoda</taxon>
        <taxon>Chelicerata</taxon>
        <taxon>Arachnida</taxon>
        <taxon>Acari</taxon>
        <taxon>Parasitiformes</taxon>
        <taxon>Ixodida</taxon>
        <taxon>Ixodoidea</taxon>
        <taxon>Ixodidae</taxon>
        <taxon>Ixodinae</taxon>
        <taxon>Ixodes</taxon>
    </lineage>
</organism>
<dbReference type="AlphaFoldDB" id="A0A6B0UPB1"/>